<keyword evidence="2" id="KW-0067">ATP-binding</keyword>
<dbReference type="FunFam" id="3.40.50.300:FF:001440">
    <property type="entry name" value="ATPase, AAA family protein"/>
    <property type="match status" value="1"/>
</dbReference>
<dbReference type="GO" id="GO:0005634">
    <property type="term" value="C:nucleus"/>
    <property type="evidence" value="ECO:0007669"/>
    <property type="project" value="TreeGrafter"/>
</dbReference>
<dbReference type="GO" id="GO:0051228">
    <property type="term" value="P:mitotic spindle disassembly"/>
    <property type="evidence" value="ECO:0007669"/>
    <property type="project" value="TreeGrafter"/>
</dbReference>
<evidence type="ECO:0000313" key="5">
    <source>
        <dbReference type="Proteomes" id="UP001212841"/>
    </source>
</evidence>
<dbReference type="Pfam" id="PF00004">
    <property type="entry name" value="AAA"/>
    <property type="match status" value="2"/>
</dbReference>
<dbReference type="PANTHER" id="PTHR23077:SF194">
    <property type="entry name" value="ATPASE FAMILY GENE 2 PROTEIN HOMOLOG B"/>
    <property type="match status" value="1"/>
</dbReference>
<dbReference type="GO" id="GO:0031593">
    <property type="term" value="F:polyubiquitin modification-dependent protein binding"/>
    <property type="evidence" value="ECO:0007669"/>
    <property type="project" value="TreeGrafter"/>
</dbReference>
<dbReference type="CDD" id="cd19503">
    <property type="entry name" value="RecA-like_CDC48_NLV2_r1-like"/>
    <property type="match status" value="1"/>
</dbReference>
<dbReference type="GO" id="GO:0005524">
    <property type="term" value="F:ATP binding"/>
    <property type="evidence" value="ECO:0007669"/>
    <property type="project" value="UniProtKB-KW"/>
</dbReference>
<dbReference type="Proteomes" id="UP001212841">
    <property type="component" value="Unassembled WGS sequence"/>
</dbReference>
<dbReference type="InterPro" id="IPR003593">
    <property type="entry name" value="AAA+_ATPase"/>
</dbReference>
<gene>
    <name evidence="4" type="ORF">HK097_009790</name>
</gene>
<dbReference type="GO" id="GO:0097352">
    <property type="term" value="P:autophagosome maturation"/>
    <property type="evidence" value="ECO:0007669"/>
    <property type="project" value="TreeGrafter"/>
</dbReference>
<reference evidence="4" key="1">
    <citation type="submission" date="2020-05" db="EMBL/GenBank/DDBJ databases">
        <title>Phylogenomic resolution of chytrid fungi.</title>
        <authorList>
            <person name="Stajich J.E."/>
            <person name="Amses K."/>
            <person name="Simmons R."/>
            <person name="Seto K."/>
            <person name="Myers J."/>
            <person name="Bonds A."/>
            <person name="Quandt C.A."/>
            <person name="Barry K."/>
            <person name="Liu P."/>
            <person name="Grigoriev I."/>
            <person name="Longcore J.E."/>
            <person name="James T.Y."/>
        </authorList>
    </citation>
    <scope>NUCLEOTIDE SEQUENCE</scope>
    <source>
        <strain evidence="4">JEL0318</strain>
    </source>
</reference>
<keyword evidence="1" id="KW-0547">Nucleotide-binding</keyword>
<dbReference type="Gene3D" id="3.40.50.300">
    <property type="entry name" value="P-loop containing nucleotide triphosphate hydrolases"/>
    <property type="match status" value="2"/>
</dbReference>
<organism evidence="4 5">
    <name type="scientific">Rhizophlyctis rosea</name>
    <dbReference type="NCBI Taxonomy" id="64517"/>
    <lineage>
        <taxon>Eukaryota</taxon>
        <taxon>Fungi</taxon>
        <taxon>Fungi incertae sedis</taxon>
        <taxon>Chytridiomycota</taxon>
        <taxon>Chytridiomycota incertae sedis</taxon>
        <taxon>Chytridiomycetes</taxon>
        <taxon>Rhizophlyctidales</taxon>
        <taxon>Rhizophlyctidaceae</taxon>
        <taxon>Rhizophlyctis</taxon>
    </lineage>
</organism>
<dbReference type="EMBL" id="JADGJD010000680">
    <property type="protein sequence ID" value="KAJ3049191.1"/>
    <property type="molecule type" value="Genomic_DNA"/>
</dbReference>
<dbReference type="GO" id="GO:0016887">
    <property type="term" value="F:ATP hydrolysis activity"/>
    <property type="evidence" value="ECO:0007669"/>
    <property type="project" value="InterPro"/>
</dbReference>
<proteinExistence type="predicted"/>
<dbReference type="GO" id="GO:0030970">
    <property type="term" value="P:retrograde protein transport, ER to cytosol"/>
    <property type="evidence" value="ECO:0007669"/>
    <property type="project" value="TreeGrafter"/>
</dbReference>
<dbReference type="Gene3D" id="1.10.8.60">
    <property type="match status" value="2"/>
</dbReference>
<feature type="domain" description="AAA+ ATPase" evidence="3">
    <location>
        <begin position="259"/>
        <end position="399"/>
    </location>
</feature>
<feature type="domain" description="AAA+ ATPase" evidence="3">
    <location>
        <begin position="523"/>
        <end position="670"/>
    </location>
</feature>
<protein>
    <recommendedName>
        <fullName evidence="3">AAA+ ATPase domain-containing protein</fullName>
    </recommendedName>
</protein>
<dbReference type="SUPFAM" id="SSF52540">
    <property type="entry name" value="P-loop containing nucleoside triphosphate hydrolases"/>
    <property type="match status" value="2"/>
</dbReference>
<dbReference type="InterPro" id="IPR027417">
    <property type="entry name" value="P-loop_NTPase"/>
</dbReference>
<dbReference type="InterPro" id="IPR041569">
    <property type="entry name" value="AAA_lid_3"/>
</dbReference>
<dbReference type="InterPro" id="IPR003959">
    <property type="entry name" value="ATPase_AAA_core"/>
</dbReference>
<evidence type="ECO:0000313" key="4">
    <source>
        <dbReference type="EMBL" id="KAJ3049191.1"/>
    </source>
</evidence>
<dbReference type="PROSITE" id="PS00674">
    <property type="entry name" value="AAA"/>
    <property type="match status" value="2"/>
</dbReference>
<comment type="caution">
    <text evidence="4">The sequence shown here is derived from an EMBL/GenBank/DDBJ whole genome shotgun (WGS) entry which is preliminary data.</text>
</comment>
<keyword evidence="5" id="KW-1185">Reference proteome</keyword>
<dbReference type="GO" id="GO:0005829">
    <property type="term" value="C:cytosol"/>
    <property type="evidence" value="ECO:0007669"/>
    <property type="project" value="TreeGrafter"/>
</dbReference>
<dbReference type="FunFam" id="3.40.50.300:FF:000061">
    <property type="entry name" value="ATPase family, AAA domain-containing 2"/>
    <property type="match status" value="1"/>
</dbReference>
<dbReference type="InterPro" id="IPR050168">
    <property type="entry name" value="AAA_ATPase_domain"/>
</dbReference>
<dbReference type="GO" id="GO:0034098">
    <property type="term" value="C:VCP-NPL4-UFD1 AAA ATPase complex"/>
    <property type="evidence" value="ECO:0007669"/>
    <property type="project" value="TreeGrafter"/>
</dbReference>
<accession>A0AAD5SA12</accession>
<sequence length="767" mass="82608">MESFVLASALPEDTSSTKARIPAQEFAARRLAIDQWGHLITKNAVYHCRIWPHTQNQSSYSFCQVDDYIARPLAPSEFGVASELGDGRCALRAASARPPILTSLAVFVTVQHNDAQFDELGFVYTGATAETKRQVVRGILMGLLLRTGCTVGERSTGCLSIKILHTEPQSTDAIFTSQTSLILSSTPEITPPISKPISTLDSGFQKLSFADSSSPSPATLPLKAEQPIPGLEKAYASLLEVVTYPLLHSELVAKMGIEVPKGVLLHGPPGVGKTLLVSTIARACGAKMFTIHGPEVYGAYIGESERQLRDKFAEAREVAAKENCPCILFIDELDALTPHRTTSQQHESRVVAQLLTLMDGISSRGRLIVIGATNRPNAIDPALRRPGRFDREVAIDVPSEEARVVILNGVLKGMPVGEDVDVGRLARATNGYVGADLAALCREAALHAVGNWRGGESPTIPSASFAHALHTTSPSTLRTTSISVDRVTWSDIGGLDEVKQKLQQAVEWPIIHRDTFARLGLAAPRGVLLYGPPGCSKTTLVKVIASTSGASFHSVNGAALYSPFVGDSEREIRTTFARARASAPSIIFFDEVDAIVGKRSLEKASGGGSGGRGGDSVQERVLSALLNEMDGIEAARGVLVVGATNRPDMIDAALMRPGRFDRILYVPPPSQEARHQILKIYTKSMPVSPDVDLKIISGERTNRYTGADLKAVCREAAMEALRESMGVGVVQRKHFDAALKAVTPTLSDEMLKQYEDFEKRFGSRTKG</sequence>
<dbReference type="InterPro" id="IPR003960">
    <property type="entry name" value="ATPase_AAA_CS"/>
</dbReference>
<evidence type="ECO:0000256" key="1">
    <source>
        <dbReference type="ARBA" id="ARBA00022741"/>
    </source>
</evidence>
<dbReference type="PANTHER" id="PTHR23077">
    <property type="entry name" value="AAA-FAMILY ATPASE"/>
    <property type="match status" value="1"/>
</dbReference>
<name>A0AAD5SA12_9FUNG</name>
<dbReference type="FunFam" id="1.10.8.60:FF:000038">
    <property type="entry name" value="spermatogenesis-associated protein 5-like protein 1"/>
    <property type="match status" value="1"/>
</dbReference>
<dbReference type="AlphaFoldDB" id="A0AAD5SA12"/>
<dbReference type="CDD" id="cd19511">
    <property type="entry name" value="RecA-like_CDC48_r2-like"/>
    <property type="match status" value="1"/>
</dbReference>
<dbReference type="Pfam" id="PF17862">
    <property type="entry name" value="AAA_lid_3"/>
    <property type="match status" value="2"/>
</dbReference>
<evidence type="ECO:0000256" key="2">
    <source>
        <dbReference type="ARBA" id="ARBA00022840"/>
    </source>
</evidence>
<evidence type="ECO:0000259" key="3">
    <source>
        <dbReference type="SMART" id="SM00382"/>
    </source>
</evidence>
<dbReference type="SMART" id="SM00382">
    <property type="entry name" value="AAA"/>
    <property type="match status" value="2"/>
</dbReference>